<dbReference type="GO" id="GO:0005739">
    <property type="term" value="C:mitochondrion"/>
    <property type="evidence" value="ECO:0007669"/>
    <property type="project" value="UniProtKB-SubCell"/>
</dbReference>
<accession>A0A317SHB3</accession>
<protein>
    <recommendedName>
        <fullName evidence="6">Required for respiratory growth protein 7, mitochondrial</fullName>
    </recommendedName>
</protein>
<evidence type="ECO:0000256" key="2">
    <source>
        <dbReference type="ARBA" id="ARBA00023128"/>
    </source>
</evidence>
<dbReference type="InterPro" id="IPR018828">
    <property type="entry name" value="RRG7"/>
</dbReference>
<dbReference type="EMBL" id="PYWC01000086">
    <property type="protein sequence ID" value="PWW73117.1"/>
    <property type="molecule type" value="Genomic_DNA"/>
</dbReference>
<reference evidence="4 5" key="1">
    <citation type="submission" date="2018-03" db="EMBL/GenBank/DDBJ databases">
        <title>Genomes of Pezizomycetes fungi and the evolution of truffles.</title>
        <authorList>
            <person name="Murat C."/>
            <person name="Payen T."/>
            <person name="Noel B."/>
            <person name="Kuo A."/>
            <person name="Martin F.M."/>
        </authorList>
    </citation>
    <scope>NUCLEOTIDE SEQUENCE [LARGE SCALE GENOMIC DNA]</scope>
    <source>
        <strain evidence="4">091103-1</strain>
    </source>
</reference>
<feature type="compositionally biased region" description="Basic and acidic residues" evidence="3">
    <location>
        <begin position="248"/>
        <end position="267"/>
    </location>
</feature>
<gene>
    <name evidence="4" type="ORF">C7212DRAFT_347138</name>
</gene>
<dbReference type="Proteomes" id="UP000246991">
    <property type="component" value="Unassembled WGS sequence"/>
</dbReference>
<dbReference type="OrthoDB" id="20734at2759"/>
<keyword evidence="5" id="KW-1185">Reference proteome</keyword>
<evidence type="ECO:0000256" key="1">
    <source>
        <dbReference type="ARBA" id="ARBA00004173"/>
    </source>
</evidence>
<evidence type="ECO:0000313" key="5">
    <source>
        <dbReference type="Proteomes" id="UP000246991"/>
    </source>
</evidence>
<evidence type="ECO:0008006" key="6">
    <source>
        <dbReference type="Google" id="ProtNLM"/>
    </source>
</evidence>
<comment type="caution">
    <text evidence="4">The sequence shown here is derived from an EMBL/GenBank/DDBJ whole genome shotgun (WGS) entry which is preliminary data.</text>
</comment>
<dbReference type="PANTHER" id="PTHR28133">
    <property type="entry name" value="REQUIRED FOR RESPIRATORY GROWTH PROTEIN 7, MITOCHONDRIAL"/>
    <property type="match status" value="1"/>
</dbReference>
<sequence length="267" mass="30039">MAEQLSTILRRMRTTLQRYFIPHPILHANANRRYSRRAAGATRARDLHHDLESFLKYTKVIALPTHTTVYVGTLYEYFPNLSSSFFSYTVKEALKSFGISLERTGGTDDKGVDLRGTWAIPNLPSEQSQKLRVYDTLVQCKCTKAGPAAIRELDGTVSSRKPETIGILATPKHCSPGIRKHMATSSRPLMYLCLRKERGIVEQIIWNTPASVLLPGVRVKAVHLKDRTEIVLTIHGHEFRSLLSQNPSEKDTVEGVKNAKEEETPTV</sequence>
<dbReference type="PANTHER" id="PTHR28133:SF1">
    <property type="entry name" value="REQUIRED FOR RESPIRATORY GROWTH PROTEIN 7, MITOCHONDRIAL"/>
    <property type="match status" value="1"/>
</dbReference>
<name>A0A317SHB3_9PEZI</name>
<dbReference type="InterPro" id="IPR011856">
    <property type="entry name" value="tRNA_endonuc-like_dom_sf"/>
</dbReference>
<evidence type="ECO:0000256" key="3">
    <source>
        <dbReference type="SAM" id="MobiDB-lite"/>
    </source>
</evidence>
<dbReference type="Gene3D" id="3.40.1350.10">
    <property type="match status" value="1"/>
</dbReference>
<organism evidence="4 5">
    <name type="scientific">Tuber magnatum</name>
    <name type="common">white Piedmont truffle</name>
    <dbReference type="NCBI Taxonomy" id="42249"/>
    <lineage>
        <taxon>Eukaryota</taxon>
        <taxon>Fungi</taxon>
        <taxon>Dikarya</taxon>
        <taxon>Ascomycota</taxon>
        <taxon>Pezizomycotina</taxon>
        <taxon>Pezizomycetes</taxon>
        <taxon>Pezizales</taxon>
        <taxon>Tuberaceae</taxon>
        <taxon>Tuber</taxon>
    </lineage>
</organism>
<dbReference type="GO" id="GO:0003676">
    <property type="term" value="F:nucleic acid binding"/>
    <property type="evidence" value="ECO:0007669"/>
    <property type="project" value="InterPro"/>
</dbReference>
<dbReference type="Pfam" id="PF10356">
    <property type="entry name" value="RRG7"/>
    <property type="match status" value="2"/>
</dbReference>
<feature type="region of interest" description="Disordered" evidence="3">
    <location>
        <begin position="245"/>
        <end position="267"/>
    </location>
</feature>
<keyword evidence="2" id="KW-0496">Mitochondrion</keyword>
<proteinExistence type="predicted"/>
<dbReference type="AlphaFoldDB" id="A0A317SHB3"/>
<comment type="subcellular location">
    <subcellularLocation>
        <location evidence="1">Mitochondrion</location>
    </subcellularLocation>
</comment>
<evidence type="ECO:0000313" key="4">
    <source>
        <dbReference type="EMBL" id="PWW73117.1"/>
    </source>
</evidence>